<protein>
    <submittedName>
        <fullName evidence="3">ATP-binding protein</fullName>
    </submittedName>
</protein>
<keyword evidence="3" id="KW-0067">ATP-binding</keyword>
<reference evidence="3 4" key="1">
    <citation type="submission" date="2024-03" db="EMBL/GenBank/DDBJ databases">
        <title>Novel species of the genus Variovorax.</title>
        <authorList>
            <person name="Liu Q."/>
            <person name="Xin Y.-H."/>
        </authorList>
    </citation>
    <scope>NUCLEOTIDE SEQUENCE [LARGE SCALE GENOMIC DNA]</scope>
    <source>
        <strain evidence="3 4">KACC 18899</strain>
    </source>
</reference>
<organism evidence="3 4">
    <name type="scientific">Variovorax ureilyticus</name>
    <dbReference type="NCBI Taxonomy" id="1836198"/>
    <lineage>
        <taxon>Bacteria</taxon>
        <taxon>Pseudomonadati</taxon>
        <taxon>Pseudomonadota</taxon>
        <taxon>Betaproteobacteria</taxon>
        <taxon>Burkholderiales</taxon>
        <taxon>Comamonadaceae</taxon>
        <taxon>Variovorax</taxon>
    </lineage>
</organism>
<dbReference type="GO" id="GO:0005524">
    <property type="term" value="F:ATP binding"/>
    <property type="evidence" value="ECO:0007669"/>
    <property type="project" value="UniProtKB-KW"/>
</dbReference>
<dbReference type="RefSeq" id="WP_340358792.1">
    <property type="nucleotide sequence ID" value="NZ_JBBKZU010000009.1"/>
</dbReference>
<dbReference type="Proteomes" id="UP001365846">
    <property type="component" value="Unassembled WGS sequence"/>
</dbReference>
<keyword evidence="1" id="KW-0472">Membrane</keyword>
<keyword evidence="3" id="KW-0547">Nucleotide-binding</keyword>
<evidence type="ECO:0000313" key="4">
    <source>
        <dbReference type="Proteomes" id="UP001365846"/>
    </source>
</evidence>
<dbReference type="SUPFAM" id="SSF55874">
    <property type="entry name" value="ATPase domain of HSP90 chaperone/DNA topoisomerase II/histidine kinase"/>
    <property type="match status" value="1"/>
</dbReference>
<accession>A0ABU8VIQ1</accession>
<evidence type="ECO:0000313" key="3">
    <source>
        <dbReference type="EMBL" id="MEJ8813547.1"/>
    </source>
</evidence>
<dbReference type="Pfam" id="PF02518">
    <property type="entry name" value="HATPase_c"/>
    <property type="match status" value="1"/>
</dbReference>
<feature type="transmembrane region" description="Helical" evidence="1">
    <location>
        <begin position="6"/>
        <end position="24"/>
    </location>
</feature>
<evidence type="ECO:0000259" key="2">
    <source>
        <dbReference type="Pfam" id="PF02518"/>
    </source>
</evidence>
<name>A0ABU8VIQ1_9BURK</name>
<proteinExistence type="predicted"/>
<keyword evidence="1" id="KW-1133">Transmembrane helix</keyword>
<feature type="domain" description="Histidine kinase/HSP90-like ATPase" evidence="2">
    <location>
        <begin position="88"/>
        <end position="197"/>
    </location>
</feature>
<keyword evidence="4" id="KW-1185">Reference proteome</keyword>
<dbReference type="InterPro" id="IPR003594">
    <property type="entry name" value="HATPase_dom"/>
</dbReference>
<dbReference type="InterPro" id="IPR036890">
    <property type="entry name" value="HATPase_C_sf"/>
</dbReference>
<gene>
    <name evidence="3" type="ORF">WKW77_20850</name>
</gene>
<keyword evidence="1" id="KW-0812">Transmembrane</keyword>
<dbReference type="Gene3D" id="3.30.565.10">
    <property type="entry name" value="Histidine kinase-like ATPase, C-terminal domain"/>
    <property type="match status" value="1"/>
</dbReference>
<sequence length="204" mass="21592">MKAAQISLVVFVTILLYAFWRILLRQSDEPSPAASIAQQGRMASRPEHAADIRQLLGQMSDSLRVRLQAAGMALEMMLPADPLPVLLDRSGMQEVFAHIVDLACRAMQAGSTLRVLGRVEGTHAVVNFMDAAPGAGEPRLARCFDAAGTATAAGRGDGDTAASVALCTQIVSEHRGRIYAAPSPLGSLGITLRLPLQDAIGSVY</sequence>
<dbReference type="EMBL" id="JBBKZU010000009">
    <property type="protein sequence ID" value="MEJ8813547.1"/>
    <property type="molecule type" value="Genomic_DNA"/>
</dbReference>
<evidence type="ECO:0000256" key="1">
    <source>
        <dbReference type="SAM" id="Phobius"/>
    </source>
</evidence>
<comment type="caution">
    <text evidence="3">The sequence shown here is derived from an EMBL/GenBank/DDBJ whole genome shotgun (WGS) entry which is preliminary data.</text>
</comment>